<feature type="domain" description="Metallo-beta-lactamase" evidence="1">
    <location>
        <begin position="20"/>
        <end position="244"/>
    </location>
</feature>
<dbReference type="Pfam" id="PF00753">
    <property type="entry name" value="Lactamase_B"/>
    <property type="match status" value="1"/>
</dbReference>
<reference evidence="2" key="1">
    <citation type="journal article" date="2021" name="PeerJ">
        <title>Extensive microbial diversity within the chicken gut microbiome revealed by metagenomics and culture.</title>
        <authorList>
            <person name="Gilroy R."/>
            <person name="Ravi A."/>
            <person name="Getino M."/>
            <person name="Pursley I."/>
            <person name="Horton D.L."/>
            <person name="Alikhan N.F."/>
            <person name="Baker D."/>
            <person name="Gharbi K."/>
            <person name="Hall N."/>
            <person name="Watson M."/>
            <person name="Adriaenssens E.M."/>
            <person name="Foster-Nyarko E."/>
            <person name="Jarju S."/>
            <person name="Secka A."/>
            <person name="Antonio M."/>
            <person name="Oren A."/>
            <person name="Chaudhuri R.R."/>
            <person name="La Ragione R."/>
            <person name="Hildebrand F."/>
            <person name="Pallen M.J."/>
        </authorList>
    </citation>
    <scope>NUCLEOTIDE SEQUENCE</scope>
    <source>
        <strain evidence="2">ChiGjej1B1-14440</strain>
    </source>
</reference>
<dbReference type="Gene3D" id="3.60.15.10">
    <property type="entry name" value="Ribonuclease Z/Hydroxyacylglutathione hydrolase-like"/>
    <property type="match status" value="1"/>
</dbReference>
<dbReference type="InterPro" id="IPR036866">
    <property type="entry name" value="RibonucZ/Hydroxyglut_hydro"/>
</dbReference>
<dbReference type="EMBL" id="DXET01000241">
    <property type="protein sequence ID" value="HIX82449.1"/>
    <property type="molecule type" value="Genomic_DNA"/>
</dbReference>
<accession>A0A9D1XN83</accession>
<sequence length="272" mass="30931">MKIINLIEDTPGSSDCLYEHGLSFYIETKKHKILMDTGASNAFIKNATQLGIDLKQVDIVVLSHGHYDHSGGILSFVKINSNATIYIQKNAGNDYYSIRENGPAYIGIDKKILLLSNIVYIDDLLNIDDELTIFSNITDRKFWPQTNQRLKKRENGVLIQDDFNHEQCLVVNENNCSYLFSGCAHNGIVNILKRYDQIFKKYPDKIISGFHMIKKIPYDQDEITMIKETANILTKVPAVFYTGHCTGKEAFAIMKEIMGEQLVLIHSGMEIE</sequence>
<dbReference type="GO" id="GO:0016740">
    <property type="term" value="F:transferase activity"/>
    <property type="evidence" value="ECO:0007669"/>
    <property type="project" value="TreeGrafter"/>
</dbReference>
<evidence type="ECO:0000313" key="3">
    <source>
        <dbReference type="Proteomes" id="UP000886724"/>
    </source>
</evidence>
<dbReference type="CDD" id="cd07713">
    <property type="entry name" value="DHPS-like_MBL-fold"/>
    <property type="match status" value="1"/>
</dbReference>
<proteinExistence type="predicted"/>
<name>A0A9D1XN83_9FIRM</name>
<protein>
    <submittedName>
        <fullName evidence="2">MBL fold metallo-hydrolase</fullName>
    </submittedName>
</protein>
<organism evidence="2 3">
    <name type="scientific">Candidatus Erysipelatoclostridium merdavium</name>
    <dbReference type="NCBI Taxonomy" id="2838566"/>
    <lineage>
        <taxon>Bacteria</taxon>
        <taxon>Bacillati</taxon>
        <taxon>Bacillota</taxon>
        <taxon>Erysipelotrichia</taxon>
        <taxon>Erysipelotrichales</taxon>
        <taxon>Erysipelotrichales incertae sedis</taxon>
    </lineage>
</organism>
<dbReference type="InterPro" id="IPR001279">
    <property type="entry name" value="Metallo-B-lactamas"/>
</dbReference>
<dbReference type="InterPro" id="IPR052926">
    <property type="entry name" value="Metallo-beta-lactamase_dom"/>
</dbReference>
<evidence type="ECO:0000259" key="1">
    <source>
        <dbReference type="SMART" id="SM00849"/>
    </source>
</evidence>
<dbReference type="PANTHER" id="PTHR13754:SF13">
    <property type="entry name" value="METALLO-BETA-LACTAMASE SUPERFAMILY PROTEIN (AFU_ORTHOLOGUE AFUA_3G07630)"/>
    <property type="match status" value="1"/>
</dbReference>
<dbReference type="SMART" id="SM00849">
    <property type="entry name" value="Lactamase_B"/>
    <property type="match status" value="1"/>
</dbReference>
<dbReference type="InterPro" id="IPR041712">
    <property type="entry name" value="DHPS-like_MBL-fold"/>
</dbReference>
<dbReference type="SUPFAM" id="SSF56281">
    <property type="entry name" value="Metallo-hydrolase/oxidoreductase"/>
    <property type="match status" value="1"/>
</dbReference>
<dbReference type="AlphaFoldDB" id="A0A9D1XN83"/>
<gene>
    <name evidence="2" type="ORF">H9980_10860</name>
</gene>
<comment type="caution">
    <text evidence="2">The sequence shown here is derived from an EMBL/GenBank/DDBJ whole genome shotgun (WGS) entry which is preliminary data.</text>
</comment>
<dbReference type="Proteomes" id="UP000886724">
    <property type="component" value="Unassembled WGS sequence"/>
</dbReference>
<reference evidence="2" key="2">
    <citation type="submission" date="2021-04" db="EMBL/GenBank/DDBJ databases">
        <authorList>
            <person name="Gilroy R."/>
        </authorList>
    </citation>
    <scope>NUCLEOTIDE SEQUENCE</scope>
    <source>
        <strain evidence="2">ChiGjej1B1-14440</strain>
    </source>
</reference>
<evidence type="ECO:0000313" key="2">
    <source>
        <dbReference type="EMBL" id="HIX82449.1"/>
    </source>
</evidence>
<dbReference type="PANTHER" id="PTHR13754">
    <property type="entry name" value="METALLO-BETA-LACTAMASE SUPERFAMILY PROTEIN"/>
    <property type="match status" value="1"/>
</dbReference>